<evidence type="ECO:0000256" key="3">
    <source>
        <dbReference type="ARBA" id="ARBA00022801"/>
    </source>
</evidence>
<dbReference type="Gene3D" id="1.10.1370.40">
    <property type="match status" value="2"/>
</dbReference>
<dbReference type="CDD" id="cd00136">
    <property type="entry name" value="PDZ_canonical"/>
    <property type="match status" value="1"/>
</dbReference>
<keyword evidence="2 6" id="KW-0479">Metal-binding</keyword>
<dbReference type="EMBL" id="CAUYUJ010006278">
    <property type="protein sequence ID" value="CAK0816790.1"/>
    <property type="molecule type" value="Genomic_DNA"/>
</dbReference>
<dbReference type="InterPro" id="IPR001567">
    <property type="entry name" value="Pept_M3A_M3B_dom"/>
</dbReference>
<evidence type="ECO:0000256" key="1">
    <source>
        <dbReference type="ARBA" id="ARBA00022670"/>
    </source>
</evidence>
<evidence type="ECO:0000256" key="6">
    <source>
        <dbReference type="RuleBase" id="RU003435"/>
    </source>
</evidence>
<comment type="cofactor">
    <cofactor evidence="6">
        <name>Zn(2+)</name>
        <dbReference type="ChEBI" id="CHEBI:29105"/>
    </cofactor>
    <text evidence="6">Binds 1 zinc ion.</text>
</comment>
<keyword evidence="5 6" id="KW-0482">Metalloprotease</keyword>
<gene>
    <name evidence="8" type="ORF">PCOR1329_LOCUS19607</name>
</gene>
<comment type="similarity">
    <text evidence="6">Belongs to the peptidase M3 family.</text>
</comment>
<proteinExistence type="inferred from homology"/>
<comment type="caution">
    <text evidence="8">The sequence shown here is derived from an EMBL/GenBank/DDBJ whole genome shotgun (WGS) entry which is preliminary data.</text>
</comment>
<dbReference type="PANTHER" id="PTHR11804">
    <property type="entry name" value="PROTEASE M3 THIMET OLIGOPEPTIDASE-RELATED"/>
    <property type="match status" value="1"/>
</dbReference>
<dbReference type="PROSITE" id="PS50106">
    <property type="entry name" value="PDZ"/>
    <property type="match status" value="1"/>
</dbReference>
<name>A0ABN9RCT9_9DINO</name>
<dbReference type="SUPFAM" id="SSF55486">
    <property type="entry name" value="Metalloproteases ('zincins'), catalytic domain"/>
    <property type="match status" value="1"/>
</dbReference>
<reference evidence="8" key="1">
    <citation type="submission" date="2023-10" db="EMBL/GenBank/DDBJ databases">
        <authorList>
            <person name="Chen Y."/>
            <person name="Shah S."/>
            <person name="Dougan E. K."/>
            <person name="Thang M."/>
            <person name="Chan C."/>
        </authorList>
    </citation>
    <scope>NUCLEOTIDE SEQUENCE [LARGE SCALE GENOMIC DNA]</scope>
</reference>
<protein>
    <recommendedName>
        <fullName evidence="7">PDZ domain-containing protein</fullName>
    </recommendedName>
</protein>
<keyword evidence="9" id="KW-1185">Reference proteome</keyword>
<keyword evidence="4 6" id="KW-0862">Zinc</keyword>
<evidence type="ECO:0000256" key="2">
    <source>
        <dbReference type="ARBA" id="ARBA00022723"/>
    </source>
</evidence>
<feature type="non-terminal residue" evidence="8">
    <location>
        <position position="441"/>
    </location>
</feature>
<sequence length="441" mass="47585">MEDLQPYFPLSAVLQGAFQLLFRLFSVKVYAAPDAVPVWRDGVRFFYVVDDEAPVTVPIAGFYLDMACPPRPGEPDFTAEVSLSYSRALGKGKTPRRPVVHLLGRLAGSQDSAAEFNVVIDKTAGQALGVEIDSLDGTSLLITAVTTGGLIQQWNDDHPELALKPGDRIVEVNGIRDDVNSIFEECSEDRILELLVVRRAQAAGPLSAPEALDAAEPSARPLLPEVEPLLAFDQVRGLFRAMGAAVRELLTDQGEGLAAGSKGMELDMVNFLPEFLELWAYEPGTLRSMGRHARTGAPLPEPLLAAAVTSRSFGAGIPLLEDVRLAQLDLDLHARFDPGRGGDVWQQVAGGSQENLSHLPVFAGESLLNGMTEEFATGYAAGRYAGLWARVLAADAFAAFEERGLGDARAVRELGLRLRREVVAPGGGREPLDAYRAFRGR</sequence>
<dbReference type="InterPro" id="IPR036034">
    <property type="entry name" value="PDZ_sf"/>
</dbReference>
<dbReference type="Gene3D" id="2.30.42.10">
    <property type="match status" value="1"/>
</dbReference>
<evidence type="ECO:0000256" key="4">
    <source>
        <dbReference type="ARBA" id="ARBA00022833"/>
    </source>
</evidence>
<feature type="domain" description="PDZ" evidence="7">
    <location>
        <begin position="117"/>
        <end position="195"/>
    </location>
</feature>
<dbReference type="InterPro" id="IPR045090">
    <property type="entry name" value="Pept_M3A_M3B"/>
</dbReference>
<keyword evidence="1 6" id="KW-0645">Protease</keyword>
<dbReference type="PANTHER" id="PTHR11804:SF83">
    <property type="entry name" value="LD37516P"/>
    <property type="match status" value="1"/>
</dbReference>
<dbReference type="SUPFAM" id="SSF50156">
    <property type="entry name" value="PDZ domain-like"/>
    <property type="match status" value="1"/>
</dbReference>
<evidence type="ECO:0000256" key="5">
    <source>
        <dbReference type="ARBA" id="ARBA00023049"/>
    </source>
</evidence>
<keyword evidence="3 6" id="KW-0378">Hydrolase</keyword>
<evidence type="ECO:0000313" key="8">
    <source>
        <dbReference type="EMBL" id="CAK0816790.1"/>
    </source>
</evidence>
<dbReference type="Proteomes" id="UP001189429">
    <property type="component" value="Unassembled WGS sequence"/>
</dbReference>
<dbReference type="InterPro" id="IPR001478">
    <property type="entry name" value="PDZ"/>
</dbReference>
<dbReference type="Pfam" id="PF01432">
    <property type="entry name" value="Peptidase_M3"/>
    <property type="match status" value="2"/>
</dbReference>
<accession>A0ABN9RCT9</accession>
<organism evidence="8 9">
    <name type="scientific">Prorocentrum cordatum</name>
    <dbReference type="NCBI Taxonomy" id="2364126"/>
    <lineage>
        <taxon>Eukaryota</taxon>
        <taxon>Sar</taxon>
        <taxon>Alveolata</taxon>
        <taxon>Dinophyceae</taxon>
        <taxon>Prorocentrales</taxon>
        <taxon>Prorocentraceae</taxon>
        <taxon>Prorocentrum</taxon>
    </lineage>
</organism>
<evidence type="ECO:0000259" key="7">
    <source>
        <dbReference type="PROSITE" id="PS50106"/>
    </source>
</evidence>
<evidence type="ECO:0000313" key="9">
    <source>
        <dbReference type="Proteomes" id="UP001189429"/>
    </source>
</evidence>